<dbReference type="Gene3D" id="3.90.190.10">
    <property type="entry name" value="Protein tyrosine phosphatase superfamily"/>
    <property type="match status" value="1"/>
</dbReference>
<evidence type="ECO:0000313" key="11">
    <source>
        <dbReference type="RefSeq" id="XP_022824612.1"/>
    </source>
</evidence>
<dbReference type="SMART" id="SM00404">
    <property type="entry name" value="PTPc_motif"/>
    <property type="match status" value="1"/>
</dbReference>
<feature type="region of interest" description="Disordered" evidence="5">
    <location>
        <begin position="714"/>
        <end position="789"/>
    </location>
</feature>
<keyword evidence="6" id="KW-0812">Transmembrane</keyword>
<feature type="region of interest" description="Disordered" evidence="5">
    <location>
        <begin position="470"/>
        <end position="491"/>
    </location>
</feature>
<dbReference type="GO" id="GO:0009653">
    <property type="term" value="P:anatomical structure morphogenesis"/>
    <property type="evidence" value="ECO:0007669"/>
    <property type="project" value="UniProtKB-ARBA"/>
</dbReference>
<feature type="compositionally biased region" description="Basic and acidic residues" evidence="5">
    <location>
        <begin position="718"/>
        <end position="732"/>
    </location>
</feature>
<organism evidence="10 13">
    <name type="scientific">Spodoptera litura</name>
    <name type="common">Asian cotton leafworm</name>
    <dbReference type="NCBI Taxonomy" id="69820"/>
    <lineage>
        <taxon>Eukaryota</taxon>
        <taxon>Metazoa</taxon>
        <taxon>Ecdysozoa</taxon>
        <taxon>Arthropoda</taxon>
        <taxon>Hexapoda</taxon>
        <taxon>Insecta</taxon>
        <taxon>Pterygota</taxon>
        <taxon>Neoptera</taxon>
        <taxon>Endopterygota</taxon>
        <taxon>Lepidoptera</taxon>
        <taxon>Glossata</taxon>
        <taxon>Ditrysia</taxon>
        <taxon>Noctuoidea</taxon>
        <taxon>Noctuidae</taxon>
        <taxon>Amphipyrinae</taxon>
        <taxon>Spodoptera</taxon>
    </lineage>
</organism>
<evidence type="ECO:0000256" key="2">
    <source>
        <dbReference type="ARBA" id="ARBA00022553"/>
    </source>
</evidence>
<reference evidence="11 12" key="1">
    <citation type="submission" date="2025-04" db="UniProtKB">
        <authorList>
            <consortium name="RefSeq"/>
        </authorList>
    </citation>
    <scope>IDENTIFICATION</scope>
    <source>
        <strain evidence="11 12">Ishihara</strain>
        <tissue evidence="11 12">Whole body</tissue>
    </source>
</reference>
<feature type="domain" description="Tyrosine-protein phosphatase" evidence="8">
    <location>
        <begin position="1292"/>
        <end position="1597"/>
    </location>
</feature>
<feature type="region of interest" description="Disordered" evidence="5">
    <location>
        <begin position="601"/>
        <end position="658"/>
    </location>
</feature>
<dbReference type="SUPFAM" id="SSF52799">
    <property type="entry name" value="(Phosphotyrosine protein) phosphatases II"/>
    <property type="match status" value="1"/>
</dbReference>
<dbReference type="InterPro" id="IPR000242">
    <property type="entry name" value="PTP_cat"/>
</dbReference>
<evidence type="ECO:0000256" key="6">
    <source>
        <dbReference type="SAM" id="Phobius"/>
    </source>
</evidence>
<dbReference type="KEGG" id="sliu:111355115"/>
<name>A0A9J7EA75_SPOLT</name>
<dbReference type="InterPro" id="IPR008356">
    <property type="entry name" value="Tyr_Pase_KIM-con"/>
</dbReference>
<feature type="region of interest" description="Disordered" evidence="5">
    <location>
        <begin position="1010"/>
        <end position="1054"/>
    </location>
</feature>
<evidence type="ECO:0000256" key="4">
    <source>
        <dbReference type="ARBA" id="ARBA00022912"/>
    </source>
</evidence>
<keyword evidence="6" id="KW-1133">Transmembrane helix</keyword>
<feature type="compositionally biased region" description="Low complexity" evidence="5">
    <location>
        <begin position="1016"/>
        <end position="1031"/>
    </location>
</feature>
<dbReference type="PRINTS" id="PR00700">
    <property type="entry name" value="PRTYPHPHTASE"/>
</dbReference>
<dbReference type="GO" id="GO:0019901">
    <property type="term" value="F:protein kinase binding"/>
    <property type="evidence" value="ECO:0007669"/>
    <property type="project" value="TreeGrafter"/>
</dbReference>
<feature type="signal peptide" evidence="7">
    <location>
        <begin position="1"/>
        <end position="27"/>
    </location>
</feature>
<feature type="region of interest" description="Disordered" evidence="5">
    <location>
        <begin position="98"/>
        <end position="117"/>
    </location>
</feature>
<feature type="transmembrane region" description="Helical" evidence="6">
    <location>
        <begin position="1172"/>
        <end position="1196"/>
    </location>
</feature>
<gene>
    <name evidence="11 12 13" type="primary">LOC111355115</name>
</gene>
<evidence type="ECO:0000259" key="8">
    <source>
        <dbReference type="PROSITE" id="PS50055"/>
    </source>
</evidence>
<dbReference type="PROSITE" id="PS50055">
    <property type="entry name" value="TYR_PHOSPHATASE_PTP"/>
    <property type="match status" value="1"/>
</dbReference>
<dbReference type="GO" id="GO:0048666">
    <property type="term" value="P:neuron development"/>
    <property type="evidence" value="ECO:0007669"/>
    <property type="project" value="UniProtKB-ARBA"/>
</dbReference>
<dbReference type="Pfam" id="PF00102">
    <property type="entry name" value="Y_phosphatase"/>
    <property type="match status" value="2"/>
</dbReference>
<feature type="chain" id="PRO_5044698590" description="protein-tyrosine-phosphatase" evidence="7">
    <location>
        <begin position="28"/>
        <end position="1609"/>
    </location>
</feature>
<sequence>MESPVRICLGAALVVNLLLLSSTAVSGNAIPDTTSTTVKDERAPRYGRVNGTWLARNRPKTPDVSLNELNPKDSTSEEHTEKNAKYKDRGRVRFNAQIKSSSESPRRRVKSTETTPNLVIVTPTPEVKRPAEIVDSMQKYKKTKLPNFISSTTPFSVIREVHSEEVSEEEMEAEDEEKESFERFTSGKFDSPFFTIPSFNYGSDFTHDSDNESSDNKVKNEYSSPTYGGFSSFYPREASYGYKDTTHDIFKSESFFDFDSELTTPKNDYFDKKFQRISSSIINNLDTMKAKATPSNTPNIQIIKENIGMEKLGNNTPTNRSSVFIKNTKEIRLLDNDGADSSKKELSDVQGTSIYYEMSVLSTETYAITHDDDCDNESVPVPTPSTSAEEELASVNASKHPVQAATRPPLPDPSPESISVSPTSYLPLSSGIPLINSINSIPVSTQNSISSTERVTKKFSSSFNRHRTYSKRLNINSNNDSPNSVTPKPDNVILSTPSPRLALRKFHHTTPKTKPIWMVPRRNFTRPYVRPTNPTTIYSEHFSVKEKTTPQSRQPSRTMLTTVSSDIDPVLQSEISGTKKVVHSQSISDNTVPSLWKRGSTKFASSTASSTEVETENETESEWQIPPTSTAWALASLRSPPPAPGSVNKTSTQKSVDENELQKVGEVLDKKEIMSTTTTSTTASTISNDIIPKKVTELEQNKLPWQPIFASTSPSFEVKTESTTETKSDLRLPAESNISLQSSEKPATTDRSNSIENQTEESWVSATVESEASTDKKTIPPVDTTKSTGFESITKLPADVTTPQDESVASSELNQIVTEEKPRTTTDYEITTIRFSYVPTETVDTESPPIRSTTPSMWHPVFPTRTRITTIKDSPVTTYRPKYLTTEVVEESTTTIIETTSPIEVSSQILESTTKQVVETTTPTESPTTTTDIPTETSTTIEVSTQPTTQEVTTEVTTLGVLSQSSTVSPTEETTPADTTPVPSAASSTTSEIEDTTTIVVEIVTEINTEREQKISTSTETSETTETSSESQETDCTEESSGSNEVITQETEKPVTAQITTEAVTTIPTTVVPVTIIIENVTTQLTTTMHDTTMRATTMRATTMPTTTMREETTTQQNAKIHDTTVVITTTVIDDAMKTGNGIDEGTSYPAEMTTEASSRVLGDEEDSGSGAAVAIAVSTIGVIALILLIGLLLVVRRRGRRGIYAQRCTPVSLDAYSLDSVSVGHRKGNHRLRASKRSYGNPAYDDEVTSHPMQYAALANFAMDIESMTAEFSEIPSVTVRPDEVPPGCEDKNRYSNVLPLPETRVPLKRLGNDPTTEYINANFVTGPGNIRNYYIATQAPLSNTVVDFWRMIWEQNSRLIVMLTEYMENGVEKCYEYLPPSEISDNKRIFGNFKIILKKREQRDKYAISSVQLINLETRTWREITHLWYFWPAKGVPDDYDSVIDFLCEMRSYMKIAQTAKEYDEEGVEVIYGDQNRSSFSNLSKLRSDEGGSGNGVNVYSPARAEEQLRRVAPTNGTLGRMKAASEVEGIRPCVVTCASGAGRSAALMALDVCARALPAAADVPRVVRSLRAQRPHSLSNRHHYIFVYKVLSEYGNKMLGGGVDTI</sequence>
<keyword evidence="6" id="KW-0472">Membrane</keyword>
<dbReference type="GO" id="GO:0005829">
    <property type="term" value="C:cytosol"/>
    <property type="evidence" value="ECO:0007669"/>
    <property type="project" value="TreeGrafter"/>
</dbReference>
<evidence type="ECO:0000256" key="5">
    <source>
        <dbReference type="SAM" id="MobiDB-lite"/>
    </source>
</evidence>
<evidence type="ECO:0000256" key="7">
    <source>
        <dbReference type="SAM" id="SignalP"/>
    </source>
</evidence>
<evidence type="ECO:0000313" key="13">
    <source>
        <dbReference type="RefSeq" id="XP_022824614.1"/>
    </source>
</evidence>
<evidence type="ECO:0000313" key="12">
    <source>
        <dbReference type="RefSeq" id="XP_022824613.1"/>
    </source>
</evidence>
<dbReference type="RefSeq" id="XP_022824613.1">
    <property type="nucleotide sequence ID" value="XM_022968845.1"/>
</dbReference>
<feature type="domain" description="Tyrosine specific protein phosphatases" evidence="9">
    <location>
        <begin position="1531"/>
        <end position="1588"/>
    </location>
</feature>
<dbReference type="Proteomes" id="UP000301870">
    <property type="component" value="Chromosome 20"/>
</dbReference>
<feature type="region of interest" description="Disordered" evidence="5">
    <location>
        <begin position="371"/>
        <end position="422"/>
    </location>
</feature>
<evidence type="ECO:0000256" key="1">
    <source>
        <dbReference type="ARBA" id="ARBA00013064"/>
    </source>
</evidence>
<feature type="compositionally biased region" description="Polar residues" evidence="5">
    <location>
        <begin position="736"/>
        <end position="771"/>
    </location>
</feature>
<dbReference type="GeneID" id="111355115"/>
<dbReference type="OrthoDB" id="5794147at2759"/>
<dbReference type="InterPro" id="IPR000387">
    <property type="entry name" value="Tyr_Pase_dom"/>
</dbReference>
<feature type="region of interest" description="Disordered" evidence="5">
    <location>
        <begin position="53"/>
        <end position="89"/>
    </location>
</feature>
<dbReference type="PANTHER" id="PTHR46198">
    <property type="entry name" value="PROTEIN-TYROSINE-PHOSPHATASE"/>
    <property type="match status" value="1"/>
</dbReference>
<keyword evidence="2" id="KW-0597">Phosphoprotein</keyword>
<keyword evidence="7" id="KW-0732">Signal</keyword>
<dbReference type="RefSeq" id="XP_022824612.1">
    <property type="nucleotide sequence ID" value="XM_022968844.1"/>
</dbReference>
<dbReference type="InterPro" id="IPR029021">
    <property type="entry name" value="Prot-tyrosine_phosphatase-like"/>
</dbReference>
<dbReference type="RefSeq" id="XP_022824614.1">
    <property type="nucleotide sequence ID" value="XM_022968846.1"/>
</dbReference>
<dbReference type="InterPro" id="IPR003595">
    <property type="entry name" value="Tyr_Pase_cat"/>
</dbReference>
<dbReference type="SMART" id="SM00194">
    <property type="entry name" value="PTPc"/>
    <property type="match status" value="1"/>
</dbReference>
<feature type="compositionally biased region" description="Basic and acidic residues" evidence="5">
    <location>
        <begin position="70"/>
        <end position="89"/>
    </location>
</feature>
<evidence type="ECO:0000313" key="10">
    <source>
        <dbReference type="Proteomes" id="UP000301870"/>
    </source>
</evidence>
<dbReference type="GO" id="GO:0007165">
    <property type="term" value="P:signal transduction"/>
    <property type="evidence" value="ECO:0007669"/>
    <property type="project" value="TreeGrafter"/>
</dbReference>
<feature type="compositionally biased region" description="Polar residues" evidence="5">
    <location>
        <begin position="471"/>
        <end position="486"/>
    </location>
</feature>
<dbReference type="GO" id="GO:0004725">
    <property type="term" value="F:protein tyrosine phosphatase activity"/>
    <property type="evidence" value="ECO:0007669"/>
    <property type="project" value="UniProtKB-EC"/>
</dbReference>
<keyword evidence="3" id="KW-0378">Hydrolase</keyword>
<dbReference type="PROSITE" id="PS50056">
    <property type="entry name" value="TYR_PHOSPHATASE_2"/>
    <property type="match status" value="1"/>
</dbReference>
<dbReference type="EC" id="3.1.3.48" evidence="1"/>
<accession>A0A9J7EA75</accession>
<dbReference type="PANTHER" id="PTHR46198:SF4">
    <property type="entry name" value="PROTEIN-TYROSINE-PHOSPHATASE"/>
    <property type="match status" value="1"/>
</dbReference>
<evidence type="ECO:0000256" key="3">
    <source>
        <dbReference type="ARBA" id="ARBA00022801"/>
    </source>
</evidence>
<keyword evidence="10" id="KW-1185">Reference proteome</keyword>
<protein>
    <recommendedName>
        <fullName evidence="1">protein-tyrosine-phosphatase</fullName>
        <ecNumber evidence="1">3.1.3.48</ecNumber>
    </recommendedName>
</protein>
<dbReference type="GO" id="GO:0030054">
    <property type="term" value="C:cell junction"/>
    <property type="evidence" value="ECO:0007669"/>
    <property type="project" value="TreeGrafter"/>
</dbReference>
<proteinExistence type="predicted"/>
<feature type="region of interest" description="Disordered" evidence="5">
    <location>
        <begin position="914"/>
        <end position="996"/>
    </location>
</feature>
<dbReference type="GO" id="GO:0005886">
    <property type="term" value="C:plasma membrane"/>
    <property type="evidence" value="ECO:0007669"/>
    <property type="project" value="TreeGrafter"/>
</dbReference>
<evidence type="ECO:0000259" key="9">
    <source>
        <dbReference type="PROSITE" id="PS50056"/>
    </source>
</evidence>
<keyword evidence="4" id="KW-0904">Protein phosphatase</keyword>